<dbReference type="InterPro" id="IPR002725">
    <property type="entry name" value="YgjP-like_metallopeptidase"/>
</dbReference>
<dbReference type="STRING" id="1798689.A3I29_02575"/>
<name>A0A1F6NC44_9BACT</name>
<dbReference type="AlphaFoldDB" id="A0A1F6NC44"/>
<dbReference type="Pfam" id="PF01863">
    <property type="entry name" value="YgjP-like"/>
    <property type="match status" value="1"/>
</dbReference>
<dbReference type="InterPro" id="IPR053136">
    <property type="entry name" value="UTP_pyrophosphatase-like"/>
</dbReference>
<accession>A0A1F6NC44</accession>
<reference evidence="2 3" key="1">
    <citation type="journal article" date="2016" name="Nat. Commun.">
        <title>Thousands of microbial genomes shed light on interconnected biogeochemical processes in an aquifer system.</title>
        <authorList>
            <person name="Anantharaman K."/>
            <person name="Brown C.T."/>
            <person name="Hug L.A."/>
            <person name="Sharon I."/>
            <person name="Castelle C.J."/>
            <person name="Probst A.J."/>
            <person name="Thomas B.C."/>
            <person name="Singh A."/>
            <person name="Wilkins M.J."/>
            <person name="Karaoz U."/>
            <person name="Brodie E.L."/>
            <person name="Williams K.H."/>
            <person name="Hubbard S.S."/>
            <person name="Banfield J.F."/>
        </authorList>
    </citation>
    <scope>NUCLEOTIDE SEQUENCE [LARGE SCALE GENOMIC DNA]</scope>
</reference>
<dbReference type="PANTHER" id="PTHR30399">
    <property type="entry name" value="UNCHARACTERIZED PROTEIN YGJP"/>
    <property type="match status" value="1"/>
</dbReference>
<proteinExistence type="predicted"/>
<evidence type="ECO:0000313" key="2">
    <source>
        <dbReference type="EMBL" id="OGH81263.1"/>
    </source>
</evidence>
<gene>
    <name evidence="2" type="ORF">A3I29_02575</name>
</gene>
<protein>
    <recommendedName>
        <fullName evidence="1">YgjP-like metallopeptidase domain-containing protein</fullName>
    </recommendedName>
</protein>
<comment type="caution">
    <text evidence="2">The sequence shown here is derived from an EMBL/GenBank/DDBJ whole genome shotgun (WGS) entry which is preliminary data.</text>
</comment>
<evidence type="ECO:0000313" key="3">
    <source>
        <dbReference type="Proteomes" id="UP000178726"/>
    </source>
</evidence>
<evidence type="ECO:0000259" key="1">
    <source>
        <dbReference type="Pfam" id="PF01863"/>
    </source>
</evidence>
<dbReference type="CDD" id="cd07344">
    <property type="entry name" value="M48_yhfN_like"/>
    <property type="match status" value="1"/>
</dbReference>
<feature type="domain" description="YgjP-like metallopeptidase" evidence="1">
    <location>
        <begin position="69"/>
        <end position="170"/>
    </location>
</feature>
<dbReference type="Gene3D" id="3.30.2010.10">
    <property type="entry name" value="Metalloproteases ('zincins'), catalytic domain"/>
    <property type="match status" value="1"/>
</dbReference>
<dbReference type="Proteomes" id="UP000178726">
    <property type="component" value="Unassembled WGS sequence"/>
</dbReference>
<organism evidence="2 3">
    <name type="scientific">Candidatus Magasanikbacteria bacterium RIFCSPLOWO2_02_FULL_44_11</name>
    <dbReference type="NCBI Taxonomy" id="1798689"/>
    <lineage>
        <taxon>Bacteria</taxon>
        <taxon>Candidatus Magasanikiibacteriota</taxon>
    </lineage>
</organism>
<sequence length="176" mass="21415">MYSVRYNRRVKGLRLAVYRDGRVIVTVRSRWYRPFVDDFVRAKMAWITKKLHHFKSLPTVAPIKRSQAELQKLYLDARRLVMARLAHFNRVYNYPYRRVTIRNQRTRWGSCSRQGNMNFNYRIALLPEELADYIVVHELCHLEFLNHSHLFWKLVSQTIPDYRERRKKIRNVGLHI</sequence>
<dbReference type="PANTHER" id="PTHR30399:SF1">
    <property type="entry name" value="UTP PYROPHOSPHATASE"/>
    <property type="match status" value="1"/>
</dbReference>
<dbReference type="EMBL" id="MFQK01000007">
    <property type="protein sequence ID" value="OGH81263.1"/>
    <property type="molecule type" value="Genomic_DNA"/>
</dbReference>